<gene>
    <name evidence="5" type="ORF">MNEG_0842</name>
</gene>
<dbReference type="GeneID" id="25726960"/>
<dbReference type="SUPFAM" id="SSF55729">
    <property type="entry name" value="Acyl-CoA N-acyltransferases (Nat)"/>
    <property type="match status" value="1"/>
</dbReference>
<dbReference type="PANTHER" id="PTHR43626">
    <property type="entry name" value="ACYL-COA N-ACYLTRANSFERASE"/>
    <property type="match status" value="1"/>
</dbReference>
<evidence type="ECO:0000256" key="2">
    <source>
        <dbReference type="ARBA" id="ARBA00023315"/>
    </source>
</evidence>
<dbReference type="EMBL" id="KK100294">
    <property type="protein sequence ID" value="KIZ07104.1"/>
    <property type="molecule type" value="Genomic_DNA"/>
</dbReference>
<dbReference type="AlphaFoldDB" id="A0A0D2LL61"/>
<accession>A0A0D2LL61</accession>
<evidence type="ECO:0000313" key="5">
    <source>
        <dbReference type="EMBL" id="KIZ07104.1"/>
    </source>
</evidence>
<dbReference type="CDD" id="cd04301">
    <property type="entry name" value="NAT_SF"/>
    <property type="match status" value="1"/>
</dbReference>
<dbReference type="KEGG" id="mng:MNEG_0842"/>
<feature type="region of interest" description="Disordered" evidence="3">
    <location>
        <begin position="1"/>
        <end position="21"/>
    </location>
</feature>
<keyword evidence="2" id="KW-0012">Acyltransferase</keyword>
<evidence type="ECO:0000259" key="4">
    <source>
        <dbReference type="PROSITE" id="PS51186"/>
    </source>
</evidence>
<dbReference type="InterPro" id="IPR045039">
    <property type="entry name" value="NSI-like"/>
</dbReference>
<evidence type="ECO:0000256" key="1">
    <source>
        <dbReference type="ARBA" id="ARBA00022679"/>
    </source>
</evidence>
<dbReference type="STRING" id="145388.A0A0D2LL61"/>
<keyword evidence="6" id="KW-1185">Reference proteome</keyword>
<proteinExistence type="predicted"/>
<dbReference type="PROSITE" id="PS51186">
    <property type="entry name" value="GNAT"/>
    <property type="match status" value="1"/>
</dbReference>
<dbReference type="RefSeq" id="XP_013906123.1">
    <property type="nucleotide sequence ID" value="XM_014050669.1"/>
</dbReference>
<dbReference type="Proteomes" id="UP000054498">
    <property type="component" value="Unassembled WGS sequence"/>
</dbReference>
<name>A0A0D2LL61_9CHLO</name>
<dbReference type="PANTHER" id="PTHR43626:SF4">
    <property type="entry name" value="GCN5-RELATED N-ACETYLTRANSFERASE 2, CHLOROPLASTIC"/>
    <property type="match status" value="1"/>
</dbReference>
<evidence type="ECO:0000256" key="3">
    <source>
        <dbReference type="SAM" id="MobiDB-lite"/>
    </source>
</evidence>
<dbReference type="InterPro" id="IPR000182">
    <property type="entry name" value="GNAT_dom"/>
</dbReference>
<organism evidence="5 6">
    <name type="scientific">Monoraphidium neglectum</name>
    <dbReference type="NCBI Taxonomy" id="145388"/>
    <lineage>
        <taxon>Eukaryota</taxon>
        <taxon>Viridiplantae</taxon>
        <taxon>Chlorophyta</taxon>
        <taxon>core chlorophytes</taxon>
        <taxon>Chlorophyceae</taxon>
        <taxon>CS clade</taxon>
        <taxon>Sphaeropleales</taxon>
        <taxon>Selenastraceae</taxon>
        <taxon>Monoraphidium</taxon>
    </lineage>
</organism>
<reference evidence="5 6" key="1">
    <citation type="journal article" date="2013" name="BMC Genomics">
        <title>Reconstruction of the lipid metabolism for the microalga Monoraphidium neglectum from its genome sequence reveals characteristics suitable for biofuel production.</title>
        <authorList>
            <person name="Bogen C."/>
            <person name="Al-Dilaimi A."/>
            <person name="Albersmeier A."/>
            <person name="Wichmann J."/>
            <person name="Grundmann M."/>
            <person name="Rupp O."/>
            <person name="Lauersen K.J."/>
            <person name="Blifernez-Klassen O."/>
            <person name="Kalinowski J."/>
            <person name="Goesmann A."/>
            <person name="Mussgnug J.H."/>
            <person name="Kruse O."/>
        </authorList>
    </citation>
    <scope>NUCLEOTIDE SEQUENCE [LARGE SCALE GENOMIC DNA]</scope>
    <source>
        <strain evidence="5 6">SAG 48.87</strain>
    </source>
</reference>
<evidence type="ECO:0000313" key="6">
    <source>
        <dbReference type="Proteomes" id="UP000054498"/>
    </source>
</evidence>
<dbReference type="OrthoDB" id="2744543at2759"/>
<dbReference type="Pfam" id="PF00583">
    <property type="entry name" value="Acetyltransf_1"/>
    <property type="match status" value="1"/>
</dbReference>
<dbReference type="GO" id="GO:0008080">
    <property type="term" value="F:N-acetyltransferase activity"/>
    <property type="evidence" value="ECO:0007669"/>
    <property type="project" value="InterPro"/>
</dbReference>
<dbReference type="InterPro" id="IPR016181">
    <property type="entry name" value="Acyl_CoA_acyltransferase"/>
</dbReference>
<keyword evidence="1 5" id="KW-0808">Transferase</keyword>
<sequence>MAPSKISWGARLRPPPPPISKSDHEFLQMGLEFMSSRDGIRVSELNELFDKVGFPRRDPERLKVALDNTHRLVWVRATKQSRVARLGQLLGFARATSDGVFTATIWDVAVAPAWQRVGLGRAMMERLTRGLVEDGIPNITLYAEPQTIASC</sequence>
<dbReference type="GO" id="GO:0005737">
    <property type="term" value="C:cytoplasm"/>
    <property type="evidence" value="ECO:0007669"/>
    <property type="project" value="TreeGrafter"/>
</dbReference>
<dbReference type="Gene3D" id="3.40.630.30">
    <property type="match status" value="1"/>
</dbReference>
<feature type="domain" description="N-acetyltransferase" evidence="4">
    <location>
        <begin position="40"/>
        <end position="151"/>
    </location>
</feature>
<protein>
    <submittedName>
        <fullName evidence="5">Putative acetyltransferase NSI</fullName>
    </submittedName>
</protein>